<dbReference type="RefSeq" id="WP_267219837.1">
    <property type="nucleotide sequence ID" value="NZ_JAPCWC010000005.1"/>
</dbReference>
<dbReference type="Proteomes" id="UP001589858">
    <property type="component" value="Unassembled WGS sequence"/>
</dbReference>
<evidence type="ECO:0000256" key="1">
    <source>
        <dbReference type="ARBA" id="ARBA00006599"/>
    </source>
</evidence>
<dbReference type="InterPro" id="IPR010108">
    <property type="entry name" value="Lycopene_cyclase_b/e"/>
</dbReference>
<keyword evidence="4" id="KW-1185">Reference proteome</keyword>
<evidence type="ECO:0000313" key="3">
    <source>
        <dbReference type="EMBL" id="MFC0687303.1"/>
    </source>
</evidence>
<keyword evidence="3" id="KW-0413">Isomerase</keyword>
<name>A0ABV6SDG2_9SPHN</name>
<keyword evidence="2" id="KW-0472">Membrane</keyword>
<accession>A0ABV6SDG2</accession>
<dbReference type="Gene3D" id="3.50.50.60">
    <property type="entry name" value="FAD/NAD(P)-binding domain"/>
    <property type="match status" value="1"/>
</dbReference>
<dbReference type="InterPro" id="IPR008461">
    <property type="entry name" value="CrtY"/>
</dbReference>
<feature type="transmembrane region" description="Helical" evidence="2">
    <location>
        <begin position="6"/>
        <end position="25"/>
    </location>
</feature>
<proteinExistence type="inferred from homology"/>
<protein>
    <submittedName>
        <fullName evidence="3">Lycopene beta-cyclase CrtY</fullName>
        <ecNumber evidence="3">5.5.1.19</ecNumber>
    </submittedName>
</protein>
<dbReference type="GO" id="GO:0016853">
    <property type="term" value="F:isomerase activity"/>
    <property type="evidence" value="ECO:0007669"/>
    <property type="project" value="UniProtKB-KW"/>
</dbReference>
<organism evidence="3 4">
    <name type="scientific">Novosphingobium clariflavum</name>
    <dbReference type="NCBI Taxonomy" id="2029884"/>
    <lineage>
        <taxon>Bacteria</taxon>
        <taxon>Pseudomonadati</taxon>
        <taxon>Pseudomonadota</taxon>
        <taxon>Alphaproteobacteria</taxon>
        <taxon>Sphingomonadales</taxon>
        <taxon>Sphingomonadaceae</taxon>
        <taxon>Novosphingobium</taxon>
    </lineage>
</organism>
<dbReference type="InterPro" id="IPR036188">
    <property type="entry name" value="FAD/NAD-bd_sf"/>
</dbReference>
<evidence type="ECO:0000256" key="2">
    <source>
        <dbReference type="SAM" id="Phobius"/>
    </source>
</evidence>
<dbReference type="EMBL" id="JBHLTM010000085">
    <property type="protein sequence ID" value="MFC0687303.1"/>
    <property type="molecule type" value="Genomic_DNA"/>
</dbReference>
<evidence type="ECO:0000313" key="4">
    <source>
        <dbReference type="Proteomes" id="UP001589858"/>
    </source>
</evidence>
<dbReference type="NCBIfam" id="TIGR01790">
    <property type="entry name" value="carotene-cycl"/>
    <property type="match status" value="1"/>
</dbReference>
<dbReference type="NCBIfam" id="TIGR01789">
    <property type="entry name" value="lycopene_cycl"/>
    <property type="match status" value="1"/>
</dbReference>
<gene>
    <name evidence="3" type="primary">crtY</name>
    <name evidence="3" type="ORF">ACFFF8_22195</name>
</gene>
<comment type="caution">
    <text evidence="3">The sequence shown here is derived from an EMBL/GenBank/DDBJ whole genome shotgun (WGS) entry which is preliminary data.</text>
</comment>
<dbReference type="SUPFAM" id="SSF51905">
    <property type="entry name" value="FAD/NAD(P)-binding domain"/>
    <property type="match status" value="1"/>
</dbReference>
<dbReference type="Pfam" id="PF05834">
    <property type="entry name" value="Lycopene_cycl"/>
    <property type="match status" value="1"/>
</dbReference>
<keyword evidence="2" id="KW-1133">Transmembrane helix</keyword>
<sequence>MDDPSCHIAILGGGLAGSLIALAMARYRPELRVQLIERGASLGGNHVWSFFASDLANDPANDLAGGPTDGGRALVEPLIAARWDGYDVHFPGFSRRLAAPYASVTSARLDAALRSALPPAAILTGADVRGIDGSQVLLADGRTIRAEAIIDARGAGALPHMAGGWQKFAGQLLRTKAPHGLERPVVMDARVEQVGGYRFVYALPFSPDTVFVEDTYYADDPALDLPLLRERIAAYAQGAGWQVEAVEYEETGVLPVIAAGDFEAFWAAGDCGADLRAGARAALIHPLTSYSFPDAVRFAMYLTTLDKFSGIGLGRAGHAWAANHWRGGRYYRMLTRMLFAAAPPEARWRVLERFYRLPEPLVERFYAGRSTLADRARLLAGKPPVPLGAALASLLGGGRPLADLGPKMSKSL</sequence>
<reference evidence="3 4" key="1">
    <citation type="submission" date="2024-09" db="EMBL/GenBank/DDBJ databases">
        <authorList>
            <person name="Sun Q."/>
            <person name="Mori K."/>
        </authorList>
    </citation>
    <scope>NUCLEOTIDE SEQUENCE [LARGE SCALE GENOMIC DNA]</scope>
    <source>
        <strain evidence="3 4">CICC 11035S</strain>
    </source>
</reference>
<keyword evidence="2" id="KW-0812">Transmembrane</keyword>
<comment type="similarity">
    <text evidence="1">Belongs to the lycopene cyclase family.</text>
</comment>
<dbReference type="EC" id="5.5.1.19" evidence="3"/>